<dbReference type="AlphaFoldDB" id="A0A502GC15"/>
<evidence type="ECO:0000313" key="3">
    <source>
        <dbReference type="Proteomes" id="UP000317646"/>
    </source>
</evidence>
<keyword evidence="1" id="KW-0472">Membrane</keyword>
<sequence>MTATNQSLRLLQVWVGALTLLVLALLLALGYLLHQQPGRELTAERINIVEPDGQLTMVISGTRRQHPGMLSGRPLPARARGAGLTFFNEAGDECGGLLYNGNPREASMVYSVDQFRNDQLMQLQYSQRAGPSQVVRSYGLKLWDRNDSFPLARELAYLDSLGALRDTAAYRHGLAQLVASNKLGPERLFLGRATTGETGLFLRDSKGHVRLKIYIDAHDQPVMQLVDVTGKPTPIRR</sequence>
<keyword evidence="1" id="KW-0812">Transmembrane</keyword>
<evidence type="ECO:0000256" key="1">
    <source>
        <dbReference type="SAM" id="Phobius"/>
    </source>
</evidence>
<name>A0A502GC15_9BACT</name>
<feature type="transmembrane region" description="Helical" evidence="1">
    <location>
        <begin position="12"/>
        <end position="33"/>
    </location>
</feature>
<dbReference type="RefSeq" id="WP_140469711.1">
    <property type="nucleotide sequence ID" value="NZ_RCYZ01000017.1"/>
</dbReference>
<accession>A0A502GC15</accession>
<proteinExistence type="predicted"/>
<dbReference type="OrthoDB" id="1349101at2"/>
<dbReference type="Proteomes" id="UP000317646">
    <property type="component" value="Unassembled WGS sequence"/>
</dbReference>
<comment type="caution">
    <text evidence="2">The sequence shown here is derived from an EMBL/GenBank/DDBJ whole genome shotgun (WGS) entry which is preliminary data.</text>
</comment>
<gene>
    <name evidence="2" type="ORF">EAH73_22530</name>
</gene>
<keyword evidence="3" id="KW-1185">Reference proteome</keyword>
<keyword evidence="1" id="KW-1133">Transmembrane helix</keyword>
<evidence type="ECO:0000313" key="2">
    <source>
        <dbReference type="EMBL" id="TPG58233.1"/>
    </source>
</evidence>
<organism evidence="2 3">
    <name type="scientific">Hymenobacter nivis</name>
    <dbReference type="NCBI Taxonomy" id="1850093"/>
    <lineage>
        <taxon>Bacteria</taxon>
        <taxon>Pseudomonadati</taxon>
        <taxon>Bacteroidota</taxon>
        <taxon>Cytophagia</taxon>
        <taxon>Cytophagales</taxon>
        <taxon>Hymenobacteraceae</taxon>
        <taxon>Hymenobacter</taxon>
    </lineage>
</organism>
<dbReference type="EMBL" id="RCYZ01000017">
    <property type="protein sequence ID" value="TPG58233.1"/>
    <property type="molecule type" value="Genomic_DNA"/>
</dbReference>
<reference evidence="2 3" key="1">
    <citation type="journal article" date="2019" name="Environ. Microbiol.">
        <title>Species interactions and distinct microbial communities in high Arctic permafrost affected cryosols are associated with the CH4 and CO2 gas fluxes.</title>
        <authorList>
            <person name="Altshuler I."/>
            <person name="Hamel J."/>
            <person name="Turney S."/>
            <person name="Magnuson E."/>
            <person name="Levesque R."/>
            <person name="Greer C."/>
            <person name="Whyte L.G."/>
        </authorList>
    </citation>
    <scope>NUCLEOTIDE SEQUENCE [LARGE SCALE GENOMIC DNA]</scope>
    <source>
        <strain evidence="2 3">S9.2P</strain>
    </source>
</reference>
<protein>
    <submittedName>
        <fullName evidence="2">Uncharacterized protein</fullName>
    </submittedName>
</protein>